<comment type="subunit">
    <text evidence="4">Part of the 30S ribosomal subunit.</text>
</comment>
<evidence type="ECO:0000256" key="3">
    <source>
        <dbReference type="ARBA" id="ARBA00023274"/>
    </source>
</evidence>
<dbReference type="Pfam" id="PF00410">
    <property type="entry name" value="Ribosomal_S8"/>
    <property type="match status" value="1"/>
</dbReference>
<keyword evidence="4" id="KW-0699">rRNA-binding</keyword>
<comment type="similarity">
    <text evidence="1 4 5">Belongs to the universal ribosomal protein uS8 family.</text>
</comment>
<dbReference type="InterPro" id="IPR035987">
    <property type="entry name" value="Ribosomal_uS8_sf"/>
</dbReference>
<accession>L0BGP6</accession>
<evidence type="ECO:0000313" key="6">
    <source>
        <dbReference type="EMBL" id="AFZ88805.1"/>
    </source>
</evidence>
<evidence type="ECO:0000256" key="4">
    <source>
        <dbReference type="HAMAP-Rule" id="MF_01302"/>
    </source>
</evidence>
<protein>
    <recommendedName>
        <fullName evidence="4">Small ribosomal subunit protein uS8c</fullName>
    </recommendedName>
</protein>
<dbReference type="Gene3D" id="3.30.1370.30">
    <property type="match status" value="1"/>
</dbReference>
<keyword evidence="6" id="KW-0934">Plastid</keyword>
<comment type="function">
    <text evidence="4">One of the primary rRNA binding proteins, it binds directly to 16S rRNA central domain where it helps coordinate assembly of the platform of the 30S subunit.</text>
</comment>
<dbReference type="NCBIfam" id="NF001109">
    <property type="entry name" value="PRK00136.1"/>
    <property type="match status" value="1"/>
</dbReference>
<gene>
    <name evidence="4 6" type="primary">rps8</name>
</gene>
<keyword evidence="2 4" id="KW-0689">Ribosomal protein</keyword>
<comment type="subcellular location">
    <subcellularLocation>
        <location evidence="4">Plastid</location>
        <location evidence="4">Chloroplast</location>
    </subcellularLocation>
</comment>
<dbReference type="GO" id="GO:0006412">
    <property type="term" value="P:translation"/>
    <property type="evidence" value="ECO:0007669"/>
    <property type="project" value="UniProtKB-UniRule"/>
</dbReference>
<keyword evidence="4" id="KW-0694">RNA-binding</keyword>
<geneLocation type="chloroplast" evidence="6"/>
<organism evidence="6">
    <name type="scientific">Monomorphina aenigmatica</name>
    <name type="common">Euglenoid</name>
    <name type="synonym">Phacus aenigmaticus</name>
    <dbReference type="NCBI Taxonomy" id="304863"/>
    <lineage>
        <taxon>Eukaryota</taxon>
        <taxon>Discoba</taxon>
        <taxon>Euglenozoa</taxon>
        <taxon>Euglenida</taxon>
        <taxon>Spirocuta</taxon>
        <taxon>Euglenophyceae</taxon>
        <taxon>Euglenales</taxon>
        <taxon>Euglenaceae</taxon>
        <taxon>Monomorphina</taxon>
    </lineage>
</organism>
<keyword evidence="6" id="KW-0150">Chloroplast</keyword>
<dbReference type="InterPro" id="IPR047863">
    <property type="entry name" value="Ribosomal_uS8_CS"/>
</dbReference>
<dbReference type="Gene3D" id="3.30.1490.10">
    <property type="match status" value="1"/>
</dbReference>
<dbReference type="RefSeq" id="YP_007317203.1">
    <property type="nucleotide sequence ID" value="NC_020018.1"/>
</dbReference>
<dbReference type="HAMAP" id="MF_01302_B">
    <property type="entry name" value="Ribosomal_uS8_B"/>
    <property type="match status" value="1"/>
</dbReference>
<dbReference type="FunFam" id="3.30.1490.10:FF:000001">
    <property type="entry name" value="30S ribosomal protein S8"/>
    <property type="match status" value="1"/>
</dbReference>
<dbReference type="PROSITE" id="PS00053">
    <property type="entry name" value="RIBOSOMAL_S8"/>
    <property type="match status" value="1"/>
</dbReference>
<dbReference type="PANTHER" id="PTHR11758">
    <property type="entry name" value="40S RIBOSOMAL PROTEIN S15A"/>
    <property type="match status" value="1"/>
</dbReference>
<proteinExistence type="inferred from homology"/>
<dbReference type="GO" id="GO:0009507">
    <property type="term" value="C:chloroplast"/>
    <property type="evidence" value="ECO:0007669"/>
    <property type="project" value="UniProtKB-SubCell"/>
</dbReference>
<reference evidence="6" key="1">
    <citation type="journal article" date="2012" name="PLoS ONE">
        <title>Evidence for Transitional Stages in the Evolution of Euglenid Group II Introns and Twintrons in the Monomorphina aenigmatica Plastid Genome.</title>
        <authorList>
            <person name="Pombert J.-F."/>
            <person name="James E.R."/>
            <person name="Janouskovec J."/>
            <person name="Keeling P.J."/>
        </authorList>
    </citation>
    <scope>NUCLEOTIDE SEQUENCE</scope>
    <source>
        <strain evidence="6">UTEX1284</strain>
    </source>
</reference>
<keyword evidence="3 4" id="KW-0687">Ribonucleoprotein</keyword>
<dbReference type="GO" id="GO:0003735">
    <property type="term" value="F:structural constituent of ribosome"/>
    <property type="evidence" value="ECO:0007669"/>
    <property type="project" value="InterPro"/>
</dbReference>
<sequence>MVNHDIVADMITRIRNANLQKSRKVNIPFTNLTLSIAEILRQEGFIEAFRECGDFLLKEKSISCKYISVNLKYKGVKQKPYITYIKRVSKPGLRLYVNKNNVPKVLGGIGVAVLSTSKGLLTDRVARLEKLGGEVLFYIW</sequence>
<dbReference type="EMBL" id="JX457480">
    <property type="protein sequence ID" value="AFZ88805.1"/>
    <property type="molecule type" value="Genomic_DNA"/>
</dbReference>
<dbReference type="SUPFAM" id="SSF56047">
    <property type="entry name" value="Ribosomal protein S8"/>
    <property type="match status" value="1"/>
</dbReference>
<dbReference type="GO" id="GO:0019843">
    <property type="term" value="F:rRNA binding"/>
    <property type="evidence" value="ECO:0007669"/>
    <property type="project" value="UniProtKB-UniRule"/>
</dbReference>
<dbReference type="AlphaFoldDB" id="L0BGP6"/>
<dbReference type="InterPro" id="IPR000630">
    <property type="entry name" value="Ribosomal_uS8"/>
</dbReference>
<evidence type="ECO:0000256" key="2">
    <source>
        <dbReference type="ARBA" id="ARBA00022980"/>
    </source>
</evidence>
<dbReference type="GeneID" id="14411904"/>
<dbReference type="GO" id="GO:0005840">
    <property type="term" value="C:ribosome"/>
    <property type="evidence" value="ECO:0007669"/>
    <property type="project" value="UniProtKB-KW"/>
</dbReference>
<dbReference type="GO" id="GO:1990904">
    <property type="term" value="C:ribonucleoprotein complex"/>
    <property type="evidence" value="ECO:0007669"/>
    <property type="project" value="UniProtKB-KW"/>
</dbReference>
<evidence type="ECO:0000256" key="1">
    <source>
        <dbReference type="ARBA" id="ARBA00006471"/>
    </source>
</evidence>
<evidence type="ECO:0000256" key="5">
    <source>
        <dbReference type="RuleBase" id="RU003660"/>
    </source>
</evidence>
<name>L0BGP6_MONAE</name>